<dbReference type="InterPro" id="IPR027417">
    <property type="entry name" value="P-loop_NTPase"/>
</dbReference>
<dbReference type="GO" id="GO:0003676">
    <property type="term" value="F:nucleic acid binding"/>
    <property type="evidence" value="ECO:0007669"/>
    <property type="project" value="InterPro"/>
</dbReference>
<dbReference type="Proteomes" id="UP001174909">
    <property type="component" value="Unassembled WGS sequence"/>
</dbReference>
<dbReference type="Pfam" id="PF00270">
    <property type="entry name" value="DEAD"/>
    <property type="match status" value="1"/>
</dbReference>
<feature type="region of interest" description="Disordered" evidence="9">
    <location>
        <begin position="90"/>
        <end position="113"/>
    </location>
</feature>
<sequence>MDPLLMSVLLLVTMAVEAVATGEDALKTSVTMAVVVVVVGGMDDVHPRNKFSIRLFVVLCVVRSDGWGRPPMERQYSDYGGGGRRGYGGGWSGGGGRRGGEGGGRWGGGGGGRGPDLMAVSPEEWGKPLPRQDRVEMELFGDANTGINFDRYEDIPVEATGEGCPKNVTSFEDCGFHETVRENIRMAKYTRPTPVQKYALPIIMGKRDLMACAQTGSGKTAAFLLPVLSLACCGGPPPTPPDFSLSLHKSNDTHTHCLLSSPHQPRGYGRRKQYPICLILAPTRELASQIYTEARKFSYRSRVRPCVVYGGADIGAQLRDLEKGCLLLVATPGRLVDVLERGRVGLEICRYLILDEADRMLDMGFEPQIRRIVEQDTMPPMGERQTMMFSATFPKEIQILARDFLDNYIFLAVGRVGSTSENITQKVVWVEEMDKRSFLLDLLQAAGAGINLNIICAYYHIHSGCSDSHICGDQKRM</sequence>
<comment type="similarity">
    <text evidence="8">Belongs to the DEAD box helicase family.</text>
</comment>
<dbReference type="InterPro" id="IPR011545">
    <property type="entry name" value="DEAD/DEAH_box_helicase_dom"/>
</dbReference>
<keyword evidence="10" id="KW-0732">Signal</keyword>
<dbReference type="InterPro" id="IPR000629">
    <property type="entry name" value="RNA-helicase_DEAD-box_CS"/>
</dbReference>
<dbReference type="InterPro" id="IPR014014">
    <property type="entry name" value="RNA_helicase_DEAD_Q_motif"/>
</dbReference>
<gene>
    <name evidence="13" type="ORF">GBAR_LOCUS28663</name>
</gene>
<comment type="catalytic activity">
    <reaction evidence="6">
        <text>ATP + H2O = ADP + phosphate + H(+)</text>
        <dbReference type="Rhea" id="RHEA:13065"/>
        <dbReference type="ChEBI" id="CHEBI:15377"/>
        <dbReference type="ChEBI" id="CHEBI:15378"/>
        <dbReference type="ChEBI" id="CHEBI:30616"/>
        <dbReference type="ChEBI" id="CHEBI:43474"/>
        <dbReference type="ChEBI" id="CHEBI:456216"/>
        <dbReference type="EC" id="3.6.4.13"/>
    </reaction>
</comment>
<feature type="short sequence motif" description="Q motif" evidence="7">
    <location>
        <begin position="169"/>
        <end position="197"/>
    </location>
</feature>
<feature type="domain" description="Helicase ATP-binding" evidence="11">
    <location>
        <begin position="200"/>
        <end position="411"/>
    </location>
</feature>
<keyword evidence="3 8" id="KW-0378">Hydrolase</keyword>
<accession>A0AA35TQ66</accession>
<evidence type="ECO:0000256" key="4">
    <source>
        <dbReference type="ARBA" id="ARBA00022806"/>
    </source>
</evidence>
<evidence type="ECO:0000256" key="1">
    <source>
        <dbReference type="ARBA" id="ARBA00012552"/>
    </source>
</evidence>
<evidence type="ECO:0000256" key="10">
    <source>
        <dbReference type="SAM" id="SignalP"/>
    </source>
</evidence>
<evidence type="ECO:0000256" key="6">
    <source>
        <dbReference type="ARBA" id="ARBA00047984"/>
    </source>
</evidence>
<dbReference type="EC" id="3.6.4.13" evidence="1"/>
<name>A0AA35TQ66_GEOBA</name>
<evidence type="ECO:0000256" key="3">
    <source>
        <dbReference type="ARBA" id="ARBA00022801"/>
    </source>
</evidence>
<feature type="chain" id="PRO_5041426503" description="RNA helicase" evidence="10">
    <location>
        <begin position="19"/>
        <end position="477"/>
    </location>
</feature>
<dbReference type="PROSITE" id="PS51192">
    <property type="entry name" value="HELICASE_ATP_BIND_1"/>
    <property type="match status" value="1"/>
</dbReference>
<reference evidence="13" key="1">
    <citation type="submission" date="2023-03" db="EMBL/GenBank/DDBJ databases">
        <authorList>
            <person name="Steffen K."/>
            <person name="Cardenas P."/>
        </authorList>
    </citation>
    <scope>NUCLEOTIDE SEQUENCE</scope>
</reference>
<dbReference type="EMBL" id="CASHTH010004012">
    <property type="protein sequence ID" value="CAI8052415.1"/>
    <property type="molecule type" value="Genomic_DNA"/>
</dbReference>
<feature type="domain" description="DEAD-box RNA helicase Q" evidence="12">
    <location>
        <begin position="169"/>
        <end position="197"/>
    </location>
</feature>
<dbReference type="GO" id="GO:0016787">
    <property type="term" value="F:hydrolase activity"/>
    <property type="evidence" value="ECO:0007669"/>
    <property type="project" value="UniProtKB-KW"/>
</dbReference>
<dbReference type="SMART" id="SM00487">
    <property type="entry name" value="DEXDc"/>
    <property type="match status" value="1"/>
</dbReference>
<keyword evidence="4 8" id="KW-0347">Helicase</keyword>
<dbReference type="GO" id="GO:0005524">
    <property type="term" value="F:ATP binding"/>
    <property type="evidence" value="ECO:0007669"/>
    <property type="project" value="UniProtKB-KW"/>
</dbReference>
<keyword evidence="5 8" id="KW-0067">ATP-binding</keyword>
<dbReference type="Gene3D" id="3.40.50.300">
    <property type="entry name" value="P-loop containing nucleotide triphosphate hydrolases"/>
    <property type="match status" value="1"/>
</dbReference>
<evidence type="ECO:0000259" key="11">
    <source>
        <dbReference type="PROSITE" id="PS51192"/>
    </source>
</evidence>
<comment type="caution">
    <text evidence="13">The sequence shown here is derived from an EMBL/GenBank/DDBJ whole genome shotgun (WGS) entry which is preliminary data.</text>
</comment>
<organism evidence="13 14">
    <name type="scientific">Geodia barretti</name>
    <name type="common">Barrett's horny sponge</name>
    <dbReference type="NCBI Taxonomy" id="519541"/>
    <lineage>
        <taxon>Eukaryota</taxon>
        <taxon>Metazoa</taxon>
        <taxon>Porifera</taxon>
        <taxon>Demospongiae</taxon>
        <taxon>Heteroscleromorpha</taxon>
        <taxon>Tetractinellida</taxon>
        <taxon>Astrophorina</taxon>
        <taxon>Geodiidae</taxon>
        <taxon>Geodia</taxon>
    </lineage>
</organism>
<evidence type="ECO:0000313" key="13">
    <source>
        <dbReference type="EMBL" id="CAI8052415.1"/>
    </source>
</evidence>
<feature type="signal peptide" evidence="10">
    <location>
        <begin position="1"/>
        <end position="18"/>
    </location>
</feature>
<keyword evidence="2 8" id="KW-0547">Nucleotide-binding</keyword>
<evidence type="ECO:0000256" key="7">
    <source>
        <dbReference type="PROSITE-ProRule" id="PRU00552"/>
    </source>
</evidence>
<evidence type="ECO:0000259" key="12">
    <source>
        <dbReference type="PROSITE" id="PS51195"/>
    </source>
</evidence>
<dbReference type="FunFam" id="3.40.50.300:FF:000160">
    <property type="entry name" value="ATP-dependent RNA helicase DDX3X"/>
    <property type="match status" value="1"/>
</dbReference>
<evidence type="ECO:0000256" key="9">
    <source>
        <dbReference type="SAM" id="MobiDB-lite"/>
    </source>
</evidence>
<keyword evidence="14" id="KW-1185">Reference proteome</keyword>
<dbReference type="SUPFAM" id="SSF52540">
    <property type="entry name" value="P-loop containing nucleoside triphosphate hydrolases"/>
    <property type="match status" value="1"/>
</dbReference>
<evidence type="ECO:0000256" key="2">
    <source>
        <dbReference type="ARBA" id="ARBA00022741"/>
    </source>
</evidence>
<evidence type="ECO:0000256" key="5">
    <source>
        <dbReference type="ARBA" id="ARBA00022840"/>
    </source>
</evidence>
<dbReference type="PROSITE" id="PS00039">
    <property type="entry name" value="DEAD_ATP_HELICASE"/>
    <property type="match status" value="1"/>
</dbReference>
<dbReference type="PROSITE" id="PS51195">
    <property type="entry name" value="Q_MOTIF"/>
    <property type="match status" value="1"/>
</dbReference>
<dbReference type="GO" id="GO:0003724">
    <property type="term" value="F:RNA helicase activity"/>
    <property type="evidence" value="ECO:0007669"/>
    <property type="project" value="UniProtKB-EC"/>
</dbReference>
<dbReference type="PANTHER" id="PTHR47958">
    <property type="entry name" value="ATP-DEPENDENT RNA HELICASE DBP3"/>
    <property type="match status" value="1"/>
</dbReference>
<evidence type="ECO:0000313" key="14">
    <source>
        <dbReference type="Proteomes" id="UP001174909"/>
    </source>
</evidence>
<protein>
    <recommendedName>
        <fullName evidence="1">RNA helicase</fullName>
        <ecNumber evidence="1">3.6.4.13</ecNumber>
    </recommendedName>
</protein>
<evidence type="ECO:0000256" key="8">
    <source>
        <dbReference type="RuleBase" id="RU000492"/>
    </source>
</evidence>
<proteinExistence type="inferred from homology"/>
<dbReference type="InterPro" id="IPR014001">
    <property type="entry name" value="Helicase_ATP-bd"/>
</dbReference>
<dbReference type="AlphaFoldDB" id="A0AA35TQ66"/>